<dbReference type="RefSeq" id="WP_070370321.1">
    <property type="nucleotide sequence ID" value="NZ_LKEU01000020.1"/>
</dbReference>
<comment type="caution">
    <text evidence="1">The sequence shown here is derived from an EMBL/GenBank/DDBJ whole genome shotgun (WGS) entry which is preliminary data.</text>
</comment>
<sequence>MTAAVKKGDFIRTERADQTVVLDVQGSDALLFTGTQFIKAHGIQMIEGKLIWDFGNYYQSIDQIPKNYESLGFQDLKKDLASMKQTNEAEMIKALLVVENRFEGTELLNHIHERFENEGFNLLNDGFDRVHAELTREEDYELDDDWEPDDNYCSNCGEWQEK</sequence>
<evidence type="ECO:0000313" key="1">
    <source>
        <dbReference type="EMBL" id="OFV71477.1"/>
    </source>
</evidence>
<organism evidence="1 2">
    <name type="scientific">Acetobacterium wieringae</name>
    <dbReference type="NCBI Taxonomy" id="52694"/>
    <lineage>
        <taxon>Bacteria</taxon>
        <taxon>Bacillati</taxon>
        <taxon>Bacillota</taxon>
        <taxon>Clostridia</taxon>
        <taxon>Eubacteriales</taxon>
        <taxon>Eubacteriaceae</taxon>
        <taxon>Acetobacterium</taxon>
    </lineage>
</organism>
<name>A0A1F2PJI1_9FIRM</name>
<dbReference type="AlphaFoldDB" id="A0A1F2PJI1"/>
<reference evidence="1 2" key="1">
    <citation type="submission" date="2015-09" db="EMBL/GenBank/DDBJ databases">
        <title>Genome sequence of Acetobacterium wieringae DSM 1911.</title>
        <authorList>
            <person name="Poehlein A."/>
            <person name="Bengelsdorf F.R."/>
            <person name="Schiel-Bengelsdorf B."/>
            <person name="Duerre P."/>
            <person name="Daniel R."/>
        </authorList>
    </citation>
    <scope>NUCLEOTIDE SEQUENCE [LARGE SCALE GENOMIC DNA]</scope>
    <source>
        <strain evidence="1 2">DSM 1911</strain>
    </source>
</reference>
<evidence type="ECO:0000313" key="2">
    <source>
        <dbReference type="Proteomes" id="UP000176244"/>
    </source>
</evidence>
<dbReference type="Proteomes" id="UP000176244">
    <property type="component" value="Unassembled WGS sequence"/>
</dbReference>
<accession>A0A1F2PJI1</accession>
<gene>
    <name evidence="1" type="ORF">ACWI_09770</name>
</gene>
<dbReference type="OrthoDB" id="9804482at2"/>
<dbReference type="EMBL" id="LKEU01000020">
    <property type="protein sequence ID" value="OFV71477.1"/>
    <property type="molecule type" value="Genomic_DNA"/>
</dbReference>
<proteinExistence type="predicted"/>
<dbReference type="STRING" id="52694.ACWI_09770"/>
<protein>
    <submittedName>
        <fullName evidence="1">Uncharacterized protein</fullName>
    </submittedName>
</protein>